<dbReference type="Pfam" id="PF13546">
    <property type="entry name" value="DDE_5"/>
    <property type="match status" value="1"/>
</dbReference>
<dbReference type="PANTHER" id="PTHR33627">
    <property type="entry name" value="TRANSPOSASE"/>
    <property type="match status" value="1"/>
</dbReference>
<feature type="domain" description="Transposase IS701-like DDE" evidence="2">
    <location>
        <begin position="34"/>
        <end position="241"/>
    </location>
</feature>
<dbReference type="PANTHER" id="PTHR33627:SF1">
    <property type="entry name" value="TRANSPOSASE"/>
    <property type="match status" value="1"/>
</dbReference>
<dbReference type="SUPFAM" id="SSF53098">
    <property type="entry name" value="Ribonuclease H-like"/>
    <property type="match status" value="1"/>
</dbReference>
<keyword evidence="4" id="KW-1185">Reference proteome</keyword>
<dbReference type="NCBIfam" id="NF033540">
    <property type="entry name" value="transpos_IS701"/>
    <property type="match status" value="1"/>
</dbReference>
<feature type="compositionally biased region" description="Pro residues" evidence="1">
    <location>
        <begin position="401"/>
        <end position="410"/>
    </location>
</feature>
<dbReference type="InterPro" id="IPR012337">
    <property type="entry name" value="RNaseH-like_sf"/>
</dbReference>
<evidence type="ECO:0000256" key="1">
    <source>
        <dbReference type="SAM" id="MobiDB-lite"/>
    </source>
</evidence>
<dbReference type="InterPro" id="IPR039365">
    <property type="entry name" value="IS701-like"/>
</dbReference>
<dbReference type="AlphaFoldDB" id="A0A6A0B4G2"/>
<evidence type="ECO:0000259" key="2">
    <source>
        <dbReference type="Pfam" id="PF13546"/>
    </source>
</evidence>
<organism evidence="3 4">
    <name type="scientific">Streptomyces pacificus</name>
    <dbReference type="NCBI Taxonomy" id="2705029"/>
    <lineage>
        <taxon>Bacteria</taxon>
        <taxon>Bacillati</taxon>
        <taxon>Actinomycetota</taxon>
        <taxon>Actinomycetes</taxon>
        <taxon>Kitasatosporales</taxon>
        <taxon>Streptomycetaceae</taxon>
        <taxon>Streptomyces</taxon>
    </lineage>
</organism>
<proteinExistence type="predicted"/>
<comment type="caution">
    <text evidence="3">The sequence shown here is derived from an EMBL/GenBank/DDBJ whole genome shotgun (WGS) entry which is preliminary data.</text>
</comment>
<feature type="region of interest" description="Disordered" evidence="1">
    <location>
        <begin position="379"/>
        <end position="410"/>
    </location>
</feature>
<dbReference type="InterPro" id="IPR038721">
    <property type="entry name" value="IS701-like_DDE_dom"/>
</dbReference>
<reference evidence="3 4" key="1">
    <citation type="submission" date="2020-02" db="EMBL/GenBank/DDBJ databases">
        <title>Whole Genome Shotgun Sequence of Streptomyces sp. strain CWH03.</title>
        <authorList>
            <person name="Dohra H."/>
            <person name="Kodani S."/>
            <person name="Yamamura H."/>
        </authorList>
    </citation>
    <scope>NUCLEOTIDE SEQUENCE [LARGE SCALE GENOMIC DNA]</scope>
    <source>
        <strain evidence="3 4">CWH03</strain>
    </source>
</reference>
<accession>A0A6A0B4G2</accession>
<protein>
    <submittedName>
        <fullName evidence="3">IS701 family transposase</fullName>
    </submittedName>
</protein>
<evidence type="ECO:0000313" key="4">
    <source>
        <dbReference type="Proteomes" id="UP000484988"/>
    </source>
</evidence>
<dbReference type="EMBL" id="BLLG01000054">
    <property type="protein sequence ID" value="GFH39595.1"/>
    <property type="molecule type" value="Genomic_DNA"/>
</dbReference>
<name>A0A6A0B4G2_9ACTN</name>
<sequence length="410" mass="46034">MEDVQRDVERWDGWFEDFFALLAGLWCRVEPRLTARAYIKALLGPVERKNTWQIAAYLGHTAPDKVKDLLRKTTWSWSQLRDRVREFTVEYLGDPEAVLVLDETAFLKKGDKSVGVAPQYAGITGQTENCQVAVFLAYITPYGRALIDFALYLGRLWAGQAARCGEAGVPRERAGKVLTKPELGRIMVERARCARVPFAWVAADSVYGQDRKLRACLQRHGKGYVMTVPCDETVTAGPVGPMRVDKLVQRLPLVFERRSCGQGAKGERFYDWALAEASWPSPAGEVRRGWCHLLLVRRSISDPTDIAYFAVHARTGTTLATLVKIAGLRWGVEDCFETAKSDCGLDQYEVRKWEPWHRHIALAIAAFAFLSVSATRTARLTRPREDTQPPTDPEPAIAWPPLTPPPILNP</sequence>
<dbReference type="Proteomes" id="UP000484988">
    <property type="component" value="Unassembled WGS sequence"/>
</dbReference>
<evidence type="ECO:0000313" key="3">
    <source>
        <dbReference type="EMBL" id="GFH39595.1"/>
    </source>
</evidence>
<gene>
    <name evidence="3" type="ORF">SCWH03_58640</name>
</gene>